<dbReference type="InterPro" id="IPR000182">
    <property type="entry name" value="GNAT_dom"/>
</dbReference>
<proteinExistence type="predicted"/>
<dbReference type="PROSITE" id="PS51186">
    <property type="entry name" value="GNAT"/>
    <property type="match status" value="1"/>
</dbReference>
<dbReference type="Proteomes" id="UP000051264">
    <property type="component" value="Unassembled WGS sequence"/>
</dbReference>
<keyword evidence="2" id="KW-0808">Transferase</keyword>
<evidence type="ECO:0000313" key="3">
    <source>
        <dbReference type="Proteomes" id="UP000051264"/>
    </source>
</evidence>
<reference evidence="2 3" key="1">
    <citation type="journal article" date="2015" name="Genome Announc.">
        <title>Expanding the biotechnology potential of lactobacilli through comparative genomics of 213 strains and associated genera.</title>
        <authorList>
            <person name="Sun Z."/>
            <person name="Harris H.M."/>
            <person name="McCann A."/>
            <person name="Guo C."/>
            <person name="Argimon S."/>
            <person name="Zhang W."/>
            <person name="Yang X."/>
            <person name="Jeffery I.B."/>
            <person name="Cooney J.C."/>
            <person name="Kagawa T.F."/>
            <person name="Liu W."/>
            <person name="Song Y."/>
            <person name="Salvetti E."/>
            <person name="Wrobel A."/>
            <person name="Rasinkangas P."/>
            <person name="Parkhill J."/>
            <person name="Rea M.C."/>
            <person name="O'Sullivan O."/>
            <person name="Ritari J."/>
            <person name="Douillard F.P."/>
            <person name="Paul Ross R."/>
            <person name="Yang R."/>
            <person name="Briner A.E."/>
            <person name="Felis G.E."/>
            <person name="de Vos W.M."/>
            <person name="Barrangou R."/>
            <person name="Klaenhammer T.R."/>
            <person name="Caufield P.W."/>
            <person name="Cui Y."/>
            <person name="Zhang H."/>
            <person name="O'Toole P.W."/>
        </authorList>
    </citation>
    <scope>NUCLEOTIDE SEQUENCE [LARGE SCALE GENOMIC DNA]</scope>
    <source>
        <strain evidence="2 3">DSM 14340</strain>
    </source>
</reference>
<dbReference type="GO" id="GO:0016747">
    <property type="term" value="F:acyltransferase activity, transferring groups other than amino-acyl groups"/>
    <property type="evidence" value="ECO:0007669"/>
    <property type="project" value="InterPro"/>
</dbReference>
<dbReference type="InterPro" id="IPR016181">
    <property type="entry name" value="Acyl_CoA_acyltransferase"/>
</dbReference>
<protein>
    <submittedName>
        <fullName evidence="2">Acetyltransferase</fullName>
    </submittedName>
</protein>
<dbReference type="SUPFAM" id="SSF55729">
    <property type="entry name" value="Acyl-CoA N-acyltransferases (Nat)"/>
    <property type="match status" value="1"/>
</dbReference>
<dbReference type="EMBL" id="AZEX01000054">
    <property type="protein sequence ID" value="KRL59191.1"/>
    <property type="molecule type" value="Genomic_DNA"/>
</dbReference>
<dbReference type="AlphaFoldDB" id="A0A0R1RQ48"/>
<dbReference type="Pfam" id="PF13673">
    <property type="entry name" value="Acetyltransf_10"/>
    <property type="match status" value="1"/>
</dbReference>
<evidence type="ECO:0000313" key="2">
    <source>
        <dbReference type="EMBL" id="KRL59191.1"/>
    </source>
</evidence>
<sequence>MTVEVSVKQTDELTAPELLDILKARVKVFVVEQQCPYQEVDDQDDQAYHLVLRENGQLVGYTRIMVETDEVHFGRVLVPKEYRQRKLGRQLITSTLAEIKQSFPGKPVRIGAQNYLRTFYESFGFKAVSDVYLEDEIPHIEMVLK</sequence>
<dbReference type="CDD" id="cd04301">
    <property type="entry name" value="NAT_SF"/>
    <property type="match status" value="1"/>
</dbReference>
<evidence type="ECO:0000259" key="1">
    <source>
        <dbReference type="PROSITE" id="PS51186"/>
    </source>
</evidence>
<dbReference type="PATRIC" id="fig|1423747.3.peg.1846"/>
<name>A0A0R1RQ48_9LACO</name>
<dbReference type="OrthoDB" id="9796171at2"/>
<gene>
    <name evidence="2" type="ORF">FC69_GL001817</name>
</gene>
<dbReference type="eggNOG" id="COG2153">
    <property type="taxonomic scope" value="Bacteria"/>
</dbReference>
<comment type="caution">
    <text evidence="2">The sequence shown here is derived from an EMBL/GenBank/DDBJ whole genome shotgun (WGS) entry which is preliminary data.</text>
</comment>
<dbReference type="STRING" id="1423747.FC69_GL001817"/>
<accession>A0A0R1RQ48</accession>
<organism evidence="2 3">
    <name type="scientific">Latilactobacillus fuchuensis DSM 14340 = JCM 11249</name>
    <dbReference type="NCBI Taxonomy" id="1423747"/>
    <lineage>
        <taxon>Bacteria</taxon>
        <taxon>Bacillati</taxon>
        <taxon>Bacillota</taxon>
        <taxon>Bacilli</taxon>
        <taxon>Lactobacillales</taxon>
        <taxon>Lactobacillaceae</taxon>
        <taxon>Latilactobacillus</taxon>
    </lineage>
</organism>
<feature type="domain" description="N-acetyltransferase" evidence="1">
    <location>
        <begin position="8"/>
        <end position="145"/>
    </location>
</feature>
<dbReference type="RefSeq" id="WP_035438937.1">
    <property type="nucleotide sequence ID" value="NZ_AZEX01000054.1"/>
</dbReference>
<dbReference type="Gene3D" id="3.40.630.30">
    <property type="match status" value="1"/>
</dbReference>